<reference evidence="3" key="1">
    <citation type="submission" date="2017-09" db="EMBL/GenBank/DDBJ databases">
        <title>Depth-based differentiation of microbial function through sediment-hosted aquifers and enrichment of novel symbionts in the deep terrestrial subsurface.</title>
        <authorList>
            <person name="Probst A.J."/>
            <person name="Ladd B."/>
            <person name="Jarett J.K."/>
            <person name="Geller-Mcgrath D.E."/>
            <person name="Sieber C.M.K."/>
            <person name="Emerson J.B."/>
            <person name="Anantharaman K."/>
            <person name="Thomas B.C."/>
            <person name="Malmstrom R."/>
            <person name="Stieglmeier M."/>
            <person name="Klingl A."/>
            <person name="Woyke T."/>
            <person name="Ryan C.M."/>
            <person name="Banfield J.F."/>
        </authorList>
    </citation>
    <scope>NUCLEOTIDE SEQUENCE [LARGE SCALE GENOMIC DNA]</scope>
</reference>
<dbReference type="Pfam" id="PF13936">
    <property type="entry name" value="HTH_38"/>
    <property type="match status" value="1"/>
</dbReference>
<evidence type="ECO:0000313" key="2">
    <source>
        <dbReference type="EMBL" id="PIR97047.1"/>
    </source>
</evidence>
<dbReference type="InterPro" id="IPR025246">
    <property type="entry name" value="IS30-like_HTH"/>
</dbReference>
<comment type="caution">
    <text evidence="2">The sequence shown here is derived from an EMBL/GenBank/DDBJ whole genome shotgun (WGS) entry which is preliminary data.</text>
</comment>
<feature type="domain" description="Transposase IS30-like HTH" evidence="1">
    <location>
        <begin position="6"/>
        <end position="43"/>
    </location>
</feature>
<dbReference type="Proteomes" id="UP000230557">
    <property type="component" value="Unassembled WGS sequence"/>
</dbReference>
<evidence type="ECO:0000259" key="1">
    <source>
        <dbReference type="Pfam" id="PF13936"/>
    </source>
</evidence>
<dbReference type="EMBL" id="PFAJ01000046">
    <property type="protein sequence ID" value="PIR97047.1"/>
    <property type="molecule type" value="Genomic_DNA"/>
</dbReference>
<organism evidence="2 3">
    <name type="scientific">Candidatus Doudnabacteria bacterium CG10_big_fil_rev_8_21_14_0_10_41_10</name>
    <dbReference type="NCBI Taxonomy" id="1974551"/>
    <lineage>
        <taxon>Bacteria</taxon>
        <taxon>Candidatus Doudnaibacteriota</taxon>
    </lineage>
</organism>
<protein>
    <recommendedName>
        <fullName evidence="1">Transposase IS30-like HTH domain-containing protein</fullName>
    </recommendedName>
</protein>
<proteinExistence type="predicted"/>
<accession>A0A2H0VD67</accession>
<sequence length="89" mass="10488">MQSFNLVEREEISKSLWAGDDLSVIANRLGREATTISREVKNNCRYKRCYQSATRSSFDFKYFEYLLFDFVKCQDLTPNNLFSNGLCFF</sequence>
<dbReference type="AlphaFoldDB" id="A0A2H0VD67"/>
<gene>
    <name evidence="2" type="ORF">COT91_03450</name>
</gene>
<evidence type="ECO:0000313" key="3">
    <source>
        <dbReference type="Proteomes" id="UP000230557"/>
    </source>
</evidence>
<name>A0A2H0VD67_9BACT</name>